<dbReference type="RefSeq" id="WP_319614479.1">
    <property type="nucleotide sequence ID" value="NZ_JAWXYB010000018.1"/>
</dbReference>
<gene>
    <name evidence="1" type="ORF">SIL87_12440</name>
</gene>
<comment type="caution">
    <text evidence="1">The sequence shown here is derived from an EMBL/GenBank/DDBJ whole genome shotgun (WGS) entry which is preliminary data.</text>
</comment>
<dbReference type="Proteomes" id="UP001279553">
    <property type="component" value="Unassembled WGS sequence"/>
</dbReference>
<protein>
    <submittedName>
        <fullName evidence="1">Uncharacterized protein</fullName>
    </submittedName>
</protein>
<dbReference type="AlphaFoldDB" id="A0AAW9DSG5"/>
<dbReference type="EMBL" id="JAWXYB010000018">
    <property type="protein sequence ID" value="MDX5931576.1"/>
    <property type="molecule type" value="Genomic_DNA"/>
</dbReference>
<proteinExistence type="predicted"/>
<organism evidence="1 2">
    <name type="scientific">Acidiphilium acidophilum</name>
    <name type="common">Thiobacillus acidophilus</name>
    <dbReference type="NCBI Taxonomy" id="76588"/>
    <lineage>
        <taxon>Bacteria</taxon>
        <taxon>Pseudomonadati</taxon>
        <taxon>Pseudomonadota</taxon>
        <taxon>Alphaproteobacteria</taxon>
        <taxon>Acetobacterales</taxon>
        <taxon>Acidocellaceae</taxon>
        <taxon>Acidiphilium</taxon>
    </lineage>
</organism>
<evidence type="ECO:0000313" key="2">
    <source>
        <dbReference type="Proteomes" id="UP001279553"/>
    </source>
</evidence>
<keyword evidence="2" id="KW-1185">Reference proteome</keyword>
<accession>A0AAW9DSG5</accession>
<name>A0AAW9DSG5_ACIAO</name>
<sequence length="111" mass="11848">MIDYMQWSGALELIANRIGELDDAALLAAVDAVSAAMIFPGAPEIGGLLDALGLAPGSDLSLTRNLERDPERVDHLHMIGDWLLREVGWRFYAARKREIAALAAASCAGSA</sequence>
<evidence type="ECO:0000313" key="1">
    <source>
        <dbReference type="EMBL" id="MDX5931576.1"/>
    </source>
</evidence>
<reference evidence="1 2" key="1">
    <citation type="submission" date="2023-11" db="EMBL/GenBank/DDBJ databases">
        <title>MicrobeMod: A computational toolkit for identifying prokaryotic methylation and restriction-modification with nanopore sequencing.</title>
        <authorList>
            <person name="Crits-Christoph A."/>
            <person name="Kang S.C."/>
            <person name="Lee H."/>
            <person name="Ostrov N."/>
        </authorList>
    </citation>
    <scope>NUCLEOTIDE SEQUENCE [LARGE SCALE GENOMIC DNA]</scope>
    <source>
        <strain evidence="1 2">DSMZ 700</strain>
    </source>
</reference>